<dbReference type="EMBL" id="CP024091">
    <property type="protein sequence ID" value="ATP59250.1"/>
    <property type="molecule type" value="Genomic_DNA"/>
</dbReference>
<dbReference type="SUPFAM" id="SSF55136">
    <property type="entry name" value="Probable bacterial effector-binding domain"/>
    <property type="match status" value="1"/>
</dbReference>
<dbReference type="PANTHER" id="PTHR36444">
    <property type="entry name" value="TRANSCRIPTIONAL REGULATOR PROTEIN YOBU-RELATED"/>
    <property type="match status" value="1"/>
</dbReference>
<proteinExistence type="predicted"/>
<organism evidence="2 3">
    <name type="scientific">Pedobacter ginsengisoli</name>
    <dbReference type="NCBI Taxonomy" id="363852"/>
    <lineage>
        <taxon>Bacteria</taxon>
        <taxon>Pseudomonadati</taxon>
        <taxon>Bacteroidota</taxon>
        <taxon>Sphingobacteriia</taxon>
        <taxon>Sphingobacteriales</taxon>
        <taxon>Sphingobacteriaceae</taxon>
        <taxon>Pedobacter</taxon>
    </lineage>
</organism>
<dbReference type="InterPro" id="IPR029441">
    <property type="entry name" value="Cass2"/>
</dbReference>
<evidence type="ECO:0000313" key="3">
    <source>
        <dbReference type="Proteomes" id="UP000223749"/>
    </source>
</evidence>
<dbReference type="InterPro" id="IPR010499">
    <property type="entry name" value="AraC_E-bd"/>
</dbReference>
<accession>A0A2D1UCB0</accession>
<dbReference type="Proteomes" id="UP000223749">
    <property type="component" value="Chromosome"/>
</dbReference>
<dbReference type="OrthoDB" id="9801008at2"/>
<sequence>MKIQIQSFHIIGLAVRTSNEGGRAEKDIPALWSQFFGDGVLAKIPNRHDDTLYCIYTDYEKDHTLPYTTILGCRVDNLEEIPEGMTGLTIEDGQYQQYPLKGNLNDGLVYNKWKEIWQSPLERLFSADFEVYDHRSTDPSNAEVDIFISLR</sequence>
<dbReference type="Pfam" id="PF14526">
    <property type="entry name" value="Cass2"/>
    <property type="match status" value="1"/>
</dbReference>
<dbReference type="Gene3D" id="3.20.80.10">
    <property type="entry name" value="Regulatory factor, effector binding domain"/>
    <property type="match status" value="1"/>
</dbReference>
<dbReference type="RefSeq" id="WP_099441121.1">
    <property type="nucleotide sequence ID" value="NZ_CP024091.1"/>
</dbReference>
<dbReference type="KEGG" id="pgs:CPT03_13815"/>
<keyword evidence="3" id="KW-1185">Reference proteome</keyword>
<evidence type="ECO:0000259" key="1">
    <source>
        <dbReference type="SMART" id="SM00871"/>
    </source>
</evidence>
<dbReference type="PANTHER" id="PTHR36444:SF2">
    <property type="entry name" value="TRANSCRIPTIONAL REGULATOR PROTEIN YOBU-RELATED"/>
    <property type="match status" value="1"/>
</dbReference>
<gene>
    <name evidence="2" type="ORF">CPT03_13815</name>
</gene>
<feature type="domain" description="AraC effector-binding" evidence="1">
    <location>
        <begin position="1"/>
        <end position="151"/>
    </location>
</feature>
<dbReference type="AlphaFoldDB" id="A0A2D1UCB0"/>
<dbReference type="InterPro" id="IPR053182">
    <property type="entry name" value="YobU-like_regulator"/>
</dbReference>
<dbReference type="SMART" id="SM00871">
    <property type="entry name" value="AraC_E_bind"/>
    <property type="match status" value="1"/>
</dbReference>
<name>A0A2D1UCB0_9SPHI</name>
<protein>
    <submittedName>
        <fullName evidence="2">AraC family transcriptional regulator</fullName>
    </submittedName>
</protein>
<dbReference type="InterPro" id="IPR011256">
    <property type="entry name" value="Reg_factor_effector_dom_sf"/>
</dbReference>
<evidence type="ECO:0000313" key="2">
    <source>
        <dbReference type="EMBL" id="ATP59250.1"/>
    </source>
</evidence>
<reference evidence="2 3" key="1">
    <citation type="submission" date="2017-10" db="EMBL/GenBank/DDBJ databases">
        <title>Whole genome of Pedobacter ginsengisoli T01R-27 isolated from tomato rhizosphere.</title>
        <authorList>
            <person name="Weon H.-Y."/>
            <person name="Lee S.A."/>
            <person name="Sang M.K."/>
            <person name="Song J."/>
        </authorList>
    </citation>
    <scope>NUCLEOTIDE SEQUENCE [LARGE SCALE GENOMIC DNA]</scope>
    <source>
        <strain evidence="2 3">T01R-27</strain>
    </source>
</reference>